<accession>A0AA47LZA8</accession>
<reference evidence="1" key="1">
    <citation type="journal article" date="2023" name="Front. Mar. Sci.">
        <title>A new Merluccius polli reference genome to investigate the effects of global change in West African waters.</title>
        <authorList>
            <person name="Mateo J.L."/>
            <person name="Blanco-Fernandez C."/>
            <person name="Garcia-Vazquez E."/>
            <person name="Machado-Schiaffino G."/>
        </authorList>
    </citation>
    <scope>NUCLEOTIDE SEQUENCE</scope>
    <source>
        <strain evidence="1">C29</strain>
        <tissue evidence="1">Fin</tissue>
    </source>
</reference>
<evidence type="ECO:0000313" key="2">
    <source>
        <dbReference type="Proteomes" id="UP001174136"/>
    </source>
</evidence>
<comment type="caution">
    <text evidence="1">The sequence shown here is derived from an EMBL/GenBank/DDBJ whole genome shotgun (WGS) entry which is preliminary data.</text>
</comment>
<name>A0AA47LZA8_MERPO</name>
<evidence type="ECO:0000313" key="1">
    <source>
        <dbReference type="EMBL" id="KAK0130733.1"/>
    </source>
</evidence>
<dbReference type="EMBL" id="JAOPHQ010006643">
    <property type="protein sequence ID" value="KAK0130733.1"/>
    <property type="molecule type" value="Genomic_DNA"/>
</dbReference>
<sequence length="65" mass="7256">MESLCCVDLCDLKARFRFLEGGCPVKYKAVEDLERNDGTAERPYLMSENLLSILNKSNEGAKTVA</sequence>
<proteinExistence type="predicted"/>
<dbReference type="Proteomes" id="UP001174136">
    <property type="component" value="Unassembled WGS sequence"/>
</dbReference>
<dbReference type="AlphaFoldDB" id="A0AA47LZA8"/>
<gene>
    <name evidence="1" type="primary">slc44a2_2</name>
    <name evidence="1" type="ORF">N1851_034608</name>
</gene>
<protein>
    <submittedName>
        <fullName evidence="1">Choline transporter-like protein 2</fullName>
    </submittedName>
</protein>
<organism evidence="1 2">
    <name type="scientific">Merluccius polli</name>
    <name type="common">Benguela hake</name>
    <name type="synonym">Merluccius cadenati</name>
    <dbReference type="NCBI Taxonomy" id="89951"/>
    <lineage>
        <taxon>Eukaryota</taxon>
        <taxon>Metazoa</taxon>
        <taxon>Chordata</taxon>
        <taxon>Craniata</taxon>
        <taxon>Vertebrata</taxon>
        <taxon>Euteleostomi</taxon>
        <taxon>Actinopterygii</taxon>
        <taxon>Neopterygii</taxon>
        <taxon>Teleostei</taxon>
        <taxon>Neoteleostei</taxon>
        <taxon>Acanthomorphata</taxon>
        <taxon>Zeiogadaria</taxon>
        <taxon>Gadariae</taxon>
        <taxon>Gadiformes</taxon>
        <taxon>Gadoidei</taxon>
        <taxon>Merlucciidae</taxon>
        <taxon>Merluccius</taxon>
    </lineage>
</organism>
<keyword evidence="2" id="KW-1185">Reference proteome</keyword>